<keyword evidence="3" id="KW-1185">Reference proteome</keyword>
<dbReference type="Proteomes" id="UP000014760">
    <property type="component" value="Unassembled WGS sequence"/>
</dbReference>
<organism evidence="1">
    <name type="scientific">Capitella teleta</name>
    <name type="common">Polychaete worm</name>
    <dbReference type="NCBI Taxonomy" id="283909"/>
    <lineage>
        <taxon>Eukaryota</taxon>
        <taxon>Metazoa</taxon>
        <taxon>Spiralia</taxon>
        <taxon>Lophotrochozoa</taxon>
        <taxon>Annelida</taxon>
        <taxon>Polychaeta</taxon>
        <taxon>Sedentaria</taxon>
        <taxon>Scolecida</taxon>
        <taxon>Capitellidae</taxon>
        <taxon>Capitella</taxon>
    </lineage>
</organism>
<reference evidence="3" key="1">
    <citation type="submission" date="2012-12" db="EMBL/GenBank/DDBJ databases">
        <authorList>
            <person name="Hellsten U."/>
            <person name="Grimwood J."/>
            <person name="Chapman J.A."/>
            <person name="Shapiro H."/>
            <person name="Aerts A."/>
            <person name="Otillar R.P."/>
            <person name="Terry A.Y."/>
            <person name="Boore J.L."/>
            <person name="Simakov O."/>
            <person name="Marletaz F."/>
            <person name="Cho S.-J."/>
            <person name="Edsinger-Gonzales E."/>
            <person name="Havlak P."/>
            <person name="Kuo D.-H."/>
            <person name="Larsson T."/>
            <person name="Lv J."/>
            <person name="Arendt D."/>
            <person name="Savage R."/>
            <person name="Osoegawa K."/>
            <person name="de Jong P."/>
            <person name="Lindberg D.R."/>
            <person name="Seaver E.C."/>
            <person name="Weisblat D.A."/>
            <person name="Putnam N.H."/>
            <person name="Grigoriev I.V."/>
            <person name="Rokhsar D.S."/>
        </authorList>
    </citation>
    <scope>NUCLEOTIDE SEQUENCE</scope>
    <source>
        <strain evidence="3">I ESC-2004</strain>
    </source>
</reference>
<dbReference type="HOGENOM" id="CLU_2040286_0_0_1"/>
<dbReference type="EMBL" id="KB312129">
    <property type="protein sequence ID" value="ELT87819.1"/>
    <property type="molecule type" value="Genomic_DNA"/>
</dbReference>
<dbReference type="EMBL" id="AMQN01015667">
    <property type="status" value="NOT_ANNOTATED_CDS"/>
    <property type="molecule type" value="Genomic_DNA"/>
</dbReference>
<dbReference type="AlphaFoldDB" id="R7T9Y3"/>
<gene>
    <name evidence="1" type="ORF">CAPTEDRAFT_194207</name>
</gene>
<evidence type="ECO:0000313" key="1">
    <source>
        <dbReference type="EMBL" id="ELT87819.1"/>
    </source>
</evidence>
<protein>
    <submittedName>
        <fullName evidence="1 2">Uncharacterized protein</fullName>
    </submittedName>
</protein>
<evidence type="ECO:0000313" key="3">
    <source>
        <dbReference type="Proteomes" id="UP000014760"/>
    </source>
</evidence>
<name>R7T9Y3_CAPTE</name>
<evidence type="ECO:0000313" key="2">
    <source>
        <dbReference type="EnsemblMetazoa" id="CapteP194207"/>
    </source>
</evidence>
<reference evidence="2" key="3">
    <citation type="submission" date="2015-06" db="UniProtKB">
        <authorList>
            <consortium name="EnsemblMetazoa"/>
        </authorList>
    </citation>
    <scope>IDENTIFICATION</scope>
</reference>
<proteinExistence type="predicted"/>
<dbReference type="EnsemblMetazoa" id="CapteT194207">
    <property type="protein sequence ID" value="CapteP194207"/>
    <property type="gene ID" value="CapteG194207"/>
</dbReference>
<sequence length="121" mass="13468">MFMLPIASFVVHPVNCASFVYRRIEADDTDLGIAETSIWDVTYDPEEFIPMSGGLNHFSPCLRGLPQCYSGWSSTCLLYDRSDVSLKLHGLAAAVKFGATVAFSIGWYKIRRLNIPLTDDS</sequence>
<reference evidence="1 3" key="2">
    <citation type="journal article" date="2013" name="Nature">
        <title>Insights into bilaterian evolution from three spiralian genomes.</title>
        <authorList>
            <person name="Simakov O."/>
            <person name="Marletaz F."/>
            <person name="Cho S.J."/>
            <person name="Edsinger-Gonzales E."/>
            <person name="Havlak P."/>
            <person name="Hellsten U."/>
            <person name="Kuo D.H."/>
            <person name="Larsson T."/>
            <person name="Lv J."/>
            <person name="Arendt D."/>
            <person name="Savage R."/>
            <person name="Osoegawa K."/>
            <person name="de Jong P."/>
            <person name="Grimwood J."/>
            <person name="Chapman J.A."/>
            <person name="Shapiro H."/>
            <person name="Aerts A."/>
            <person name="Otillar R.P."/>
            <person name="Terry A.Y."/>
            <person name="Boore J.L."/>
            <person name="Grigoriev I.V."/>
            <person name="Lindberg D.R."/>
            <person name="Seaver E.C."/>
            <person name="Weisblat D.A."/>
            <person name="Putnam N.H."/>
            <person name="Rokhsar D.S."/>
        </authorList>
    </citation>
    <scope>NUCLEOTIDE SEQUENCE</scope>
    <source>
        <strain evidence="1 3">I ESC-2004</strain>
    </source>
</reference>
<accession>R7T9Y3</accession>